<proteinExistence type="predicted"/>
<evidence type="ECO:0008006" key="2">
    <source>
        <dbReference type="Google" id="ProtNLM"/>
    </source>
</evidence>
<dbReference type="AlphaFoldDB" id="A0A6J4TCL2"/>
<reference evidence="1" key="1">
    <citation type="submission" date="2020-02" db="EMBL/GenBank/DDBJ databases">
        <authorList>
            <person name="Meier V. D."/>
        </authorList>
    </citation>
    <scope>NUCLEOTIDE SEQUENCE</scope>
    <source>
        <strain evidence="1">AVDCRST_MAG62</strain>
    </source>
</reference>
<organism evidence="1">
    <name type="scientific">uncultured Sphingomonas sp</name>
    <dbReference type="NCBI Taxonomy" id="158754"/>
    <lineage>
        <taxon>Bacteria</taxon>
        <taxon>Pseudomonadati</taxon>
        <taxon>Pseudomonadota</taxon>
        <taxon>Alphaproteobacteria</taxon>
        <taxon>Sphingomonadales</taxon>
        <taxon>Sphingomonadaceae</taxon>
        <taxon>Sphingomonas</taxon>
        <taxon>environmental samples</taxon>
    </lineage>
</organism>
<sequence length="178" mass="18447">MALGSKATGTTRKRGGRLPSRFFGAVAGIWLLTASHPSVAQERFVRISGLSDVNFGLISNFGIDAVRRQDLCVFSGRPNLGYNVRASGTGNGGAFTLLNGVSTMPYEVQWAPTPGQTSGLDMTANVVRTGLVSQAAQQTCSNGPVTTATLIVLIRAATLQSAATGAYSGTLTLIVAPE</sequence>
<gene>
    <name evidence="1" type="ORF">AVDCRST_MAG62-1041</name>
</gene>
<dbReference type="EMBL" id="CADCWB010000130">
    <property type="protein sequence ID" value="CAA9519883.1"/>
    <property type="molecule type" value="Genomic_DNA"/>
</dbReference>
<accession>A0A6J4TCL2</accession>
<evidence type="ECO:0000313" key="1">
    <source>
        <dbReference type="EMBL" id="CAA9519883.1"/>
    </source>
</evidence>
<name>A0A6J4TCL2_9SPHN</name>
<protein>
    <recommendedName>
        <fullName evidence="2">Spore coat protein U domain-containing protein</fullName>
    </recommendedName>
</protein>